<dbReference type="InterPro" id="IPR046348">
    <property type="entry name" value="SIS_dom_sf"/>
</dbReference>
<keyword evidence="3" id="KW-1185">Reference proteome</keyword>
<proteinExistence type="predicted"/>
<dbReference type="PANTHER" id="PTHR30390">
    <property type="entry name" value="SEDOHEPTULOSE 7-PHOSPHATE ISOMERASE / DNAA INITIATOR-ASSOCIATING FACTOR FOR REPLICATION INITIATION"/>
    <property type="match status" value="1"/>
</dbReference>
<feature type="domain" description="SIS" evidence="1">
    <location>
        <begin position="35"/>
        <end position="215"/>
    </location>
</feature>
<dbReference type="InterPro" id="IPR001347">
    <property type="entry name" value="SIS_dom"/>
</dbReference>
<organism evidence="2 3">
    <name type="scientific">Alkalispirochaeta sphaeroplastigenens</name>
    <dbReference type="NCBI Taxonomy" id="1187066"/>
    <lineage>
        <taxon>Bacteria</taxon>
        <taxon>Pseudomonadati</taxon>
        <taxon>Spirochaetota</taxon>
        <taxon>Spirochaetia</taxon>
        <taxon>Spirochaetales</taxon>
        <taxon>Spirochaetaceae</taxon>
        <taxon>Alkalispirochaeta</taxon>
    </lineage>
</organism>
<name>A0A2S4JWZ6_9SPIO</name>
<dbReference type="GO" id="GO:1901135">
    <property type="term" value="P:carbohydrate derivative metabolic process"/>
    <property type="evidence" value="ECO:0007669"/>
    <property type="project" value="InterPro"/>
</dbReference>
<comment type="caution">
    <text evidence="2">The sequence shown here is derived from an EMBL/GenBank/DDBJ whole genome shotgun (WGS) entry which is preliminary data.</text>
</comment>
<evidence type="ECO:0000313" key="2">
    <source>
        <dbReference type="EMBL" id="POR04016.1"/>
    </source>
</evidence>
<dbReference type="PANTHER" id="PTHR30390:SF6">
    <property type="entry name" value="DNAA INITIATOR-ASSOCIATING PROTEIN DIAA"/>
    <property type="match status" value="1"/>
</dbReference>
<dbReference type="Pfam" id="PF01380">
    <property type="entry name" value="SIS"/>
    <property type="match status" value="1"/>
</dbReference>
<dbReference type="InterPro" id="IPR035461">
    <property type="entry name" value="GmhA/DiaA"/>
</dbReference>
<dbReference type="EMBL" id="LPWH01000050">
    <property type="protein sequence ID" value="POR04016.1"/>
    <property type="molecule type" value="Genomic_DNA"/>
</dbReference>
<sequence>MSTTQQATPSLHHLLERYPLLASLEEDIRAAFFMLERCFREGSKLLICGNGGSAADADHIVGELMKGYLKPRPVPGRIREALKNTSGNHGEYLADHLQGALPAISLTGHPALGSAFSNDVAPDMIFAQQLYGYGRPGDVLLGISTSGNAVNVLNALRVARASGIQSIGLTGEKGGALAELCDLAIRVPETLTPRVQELHLPIYHWLCEALEQCFF</sequence>
<dbReference type="CDD" id="cd05006">
    <property type="entry name" value="SIS_GmhA"/>
    <property type="match status" value="1"/>
</dbReference>
<reference evidence="3" key="1">
    <citation type="submission" date="2015-12" db="EMBL/GenBank/DDBJ databases">
        <authorList>
            <person name="Lodha T.D."/>
            <person name="Chintalapati S."/>
            <person name="Chintalapati V.R."/>
            <person name="Sravanthi T."/>
        </authorList>
    </citation>
    <scope>NUCLEOTIDE SEQUENCE [LARGE SCALE GENOMIC DNA]</scope>
    <source>
        <strain evidence="3">JC133</strain>
    </source>
</reference>
<keyword evidence="2" id="KW-0413">Isomerase</keyword>
<dbReference type="GO" id="GO:0097367">
    <property type="term" value="F:carbohydrate derivative binding"/>
    <property type="evidence" value="ECO:0007669"/>
    <property type="project" value="InterPro"/>
</dbReference>
<dbReference type="InterPro" id="IPR050099">
    <property type="entry name" value="SIS_GmhA/DiaA_subfam"/>
</dbReference>
<dbReference type="AlphaFoldDB" id="A0A2S4JWZ6"/>
<evidence type="ECO:0000259" key="1">
    <source>
        <dbReference type="PROSITE" id="PS51464"/>
    </source>
</evidence>
<dbReference type="GO" id="GO:0016853">
    <property type="term" value="F:isomerase activity"/>
    <property type="evidence" value="ECO:0007669"/>
    <property type="project" value="UniProtKB-KW"/>
</dbReference>
<dbReference type="SUPFAM" id="SSF53697">
    <property type="entry name" value="SIS domain"/>
    <property type="match status" value="1"/>
</dbReference>
<dbReference type="Gene3D" id="3.40.50.10490">
    <property type="entry name" value="Glucose-6-phosphate isomerase like protein, domain 1"/>
    <property type="match status" value="1"/>
</dbReference>
<gene>
    <name evidence="2" type="ORF">AU468_04165</name>
</gene>
<dbReference type="PROSITE" id="PS51464">
    <property type="entry name" value="SIS"/>
    <property type="match status" value="1"/>
</dbReference>
<dbReference type="Proteomes" id="UP000237350">
    <property type="component" value="Unassembled WGS sequence"/>
</dbReference>
<accession>A0A2S4JWZ6</accession>
<dbReference type="RefSeq" id="WP_103679634.1">
    <property type="nucleotide sequence ID" value="NZ_LPWH01000050.1"/>
</dbReference>
<dbReference type="OrthoDB" id="9781311at2"/>
<protein>
    <submittedName>
        <fullName evidence="2">Phosphoheptose isomerase</fullName>
    </submittedName>
</protein>
<evidence type="ECO:0000313" key="3">
    <source>
        <dbReference type="Proteomes" id="UP000237350"/>
    </source>
</evidence>